<feature type="compositionally biased region" description="Low complexity" evidence="1">
    <location>
        <begin position="268"/>
        <end position="281"/>
    </location>
</feature>
<proteinExistence type="predicted"/>
<evidence type="ECO:0000313" key="3">
    <source>
        <dbReference type="Proteomes" id="UP000284706"/>
    </source>
</evidence>
<keyword evidence="3" id="KW-1185">Reference proteome</keyword>
<dbReference type="AlphaFoldDB" id="A0A409XYG0"/>
<dbReference type="InParanoid" id="A0A409XYG0"/>
<dbReference type="EMBL" id="NHYE01001412">
    <property type="protein sequence ID" value="PPQ95804.1"/>
    <property type="molecule type" value="Genomic_DNA"/>
</dbReference>
<sequence length="292" mass="32724">MARSSGSAGSSHICTRMRLYNSCPRNVLSPVVLDHDIAFPCSKYEPILNVEAFHSSKPFLETPYGRTVAGQSNAEYPPTTAFDYPVFATSPYGQFPASSSADLSTGDLMQGVNYQGNDENLPPRPPNSMTEGQTPIKKLSPYIAKTLNFAYEIHQPYASVSGVSSPPKKAAPTPLSSRVAGQRRRRQREHTERMQAEYCSPEAIFTNPYWTPYNAQHPDGPHIAGPFDRRSLSQRRRREREREERRLRILNKSSSSNSKTPSREDSGTLRSSSLSSQELSTRQRIRIENLID</sequence>
<feature type="region of interest" description="Disordered" evidence="1">
    <location>
        <begin position="159"/>
        <end position="198"/>
    </location>
</feature>
<comment type="caution">
    <text evidence="2">The sequence shown here is derived from an EMBL/GenBank/DDBJ whole genome shotgun (WGS) entry which is preliminary data.</text>
</comment>
<accession>A0A409XYG0</accession>
<dbReference type="Proteomes" id="UP000284706">
    <property type="component" value="Unassembled WGS sequence"/>
</dbReference>
<evidence type="ECO:0000256" key="1">
    <source>
        <dbReference type="SAM" id="MobiDB-lite"/>
    </source>
</evidence>
<name>A0A409XYG0_9AGAR</name>
<organism evidence="2 3">
    <name type="scientific">Gymnopilus dilepis</name>
    <dbReference type="NCBI Taxonomy" id="231916"/>
    <lineage>
        <taxon>Eukaryota</taxon>
        <taxon>Fungi</taxon>
        <taxon>Dikarya</taxon>
        <taxon>Basidiomycota</taxon>
        <taxon>Agaricomycotina</taxon>
        <taxon>Agaricomycetes</taxon>
        <taxon>Agaricomycetidae</taxon>
        <taxon>Agaricales</taxon>
        <taxon>Agaricineae</taxon>
        <taxon>Hymenogastraceae</taxon>
        <taxon>Gymnopilus</taxon>
    </lineage>
</organism>
<reference evidence="2 3" key="1">
    <citation type="journal article" date="2018" name="Evol. Lett.">
        <title>Horizontal gene cluster transfer increased hallucinogenic mushroom diversity.</title>
        <authorList>
            <person name="Reynolds H.T."/>
            <person name="Vijayakumar V."/>
            <person name="Gluck-Thaler E."/>
            <person name="Korotkin H.B."/>
            <person name="Matheny P.B."/>
            <person name="Slot J.C."/>
        </authorList>
    </citation>
    <scope>NUCLEOTIDE SEQUENCE [LARGE SCALE GENOMIC DNA]</scope>
    <source>
        <strain evidence="2 3">SRW20</strain>
    </source>
</reference>
<evidence type="ECO:0000313" key="2">
    <source>
        <dbReference type="EMBL" id="PPQ95804.1"/>
    </source>
</evidence>
<feature type="region of interest" description="Disordered" evidence="1">
    <location>
        <begin position="210"/>
        <end position="281"/>
    </location>
</feature>
<gene>
    <name evidence="2" type="ORF">CVT26_015945</name>
</gene>
<protein>
    <submittedName>
        <fullName evidence="2">Uncharacterized protein</fullName>
    </submittedName>
</protein>